<protein>
    <recommendedName>
        <fullName evidence="1">DNA-dependent protein kinase catalytic subunit CC5 domain-containing protein</fullName>
    </recommendedName>
</protein>
<name>X6M8W0_RETFI</name>
<proteinExistence type="predicted"/>
<dbReference type="InterPro" id="IPR045581">
    <property type="entry name" value="DNAPKcs_CC5"/>
</dbReference>
<gene>
    <name evidence="2" type="ORF">RFI_27492</name>
</gene>
<dbReference type="Proteomes" id="UP000023152">
    <property type="component" value="Unassembled WGS sequence"/>
</dbReference>
<evidence type="ECO:0000259" key="1">
    <source>
        <dbReference type="Pfam" id="PF19704"/>
    </source>
</evidence>
<accession>X6M8W0</accession>
<dbReference type="EMBL" id="ASPP01023837">
    <property type="protein sequence ID" value="ETO09887.1"/>
    <property type="molecule type" value="Genomic_DNA"/>
</dbReference>
<dbReference type="Pfam" id="PF19704">
    <property type="entry name" value="DNAPKcs_CC5"/>
    <property type="match status" value="1"/>
</dbReference>
<sequence>MCCKIDCVWEKAKVYGDMYLKNDVHTKQRRPLGILCHVRDNERKILVQLARQVNDTLLKALADGNTTNRKLMFEYWSHETRLQKPVIERLEDLCSLMFSKNCESLWLHYATFLMLEPMRHSIDFTSPISSQPLSECQYVEMNIDSQWHGASHLSQMALTPMFTNNVFSQSVAEFAASQLIHSEIPLGFIQALNSTRGHKRKFSNSHRAKDSWKKIICQHQKIAHATFLWSAESQPSVERNEQDLFMGSFGAFQKGPSKKPIFPQHNPAQNPGKKVVTVKPSQRFSREKANQYVNQRTCVYNIDFDKKERIKAK</sequence>
<evidence type="ECO:0000313" key="3">
    <source>
        <dbReference type="Proteomes" id="UP000023152"/>
    </source>
</evidence>
<evidence type="ECO:0000313" key="2">
    <source>
        <dbReference type="EMBL" id="ETO09887.1"/>
    </source>
</evidence>
<reference evidence="2 3" key="1">
    <citation type="journal article" date="2013" name="Curr. Biol.">
        <title>The Genome of the Foraminiferan Reticulomyxa filosa.</title>
        <authorList>
            <person name="Glockner G."/>
            <person name="Hulsmann N."/>
            <person name="Schleicher M."/>
            <person name="Noegel A.A."/>
            <person name="Eichinger L."/>
            <person name="Gallinger C."/>
            <person name="Pawlowski J."/>
            <person name="Sierra R."/>
            <person name="Euteneuer U."/>
            <person name="Pillet L."/>
            <person name="Moustafa A."/>
            <person name="Platzer M."/>
            <person name="Groth M."/>
            <person name="Szafranski K."/>
            <person name="Schliwa M."/>
        </authorList>
    </citation>
    <scope>NUCLEOTIDE SEQUENCE [LARGE SCALE GENOMIC DNA]</scope>
</reference>
<dbReference type="AlphaFoldDB" id="X6M8W0"/>
<organism evidence="2 3">
    <name type="scientific">Reticulomyxa filosa</name>
    <dbReference type="NCBI Taxonomy" id="46433"/>
    <lineage>
        <taxon>Eukaryota</taxon>
        <taxon>Sar</taxon>
        <taxon>Rhizaria</taxon>
        <taxon>Retaria</taxon>
        <taxon>Foraminifera</taxon>
        <taxon>Monothalamids</taxon>
        <taxon>Reticulomyxidae</taxon>
        <taxon>Reticulomyxa</taxon>
    </lineage>
</organism>
<feature type="domain" description="DNA-dependent protein kinase catalytic subunit CC5" evidence="1">
    <location>
        <begin position="44"/>
        <end position="191"/>
    </location>
</feature>
<dbReference type="GO" id="GO:0006303">
    <property type="term" value="P:double-strand break repair via nonhomologous end joining"/>
    <property type="evidence" value="ECO:0007669"/>
    <property type="project" value="InterPro"/>
</dbReference>
<keyword evidence="3" id="KW-1185">Reference proteome</keyword>
<comment type="caution">
    <text evidence="2">The sequence shown here is derived from an EMBL/GenBank/DDBJ whole genome shotgun (WGS) entry which is preliminary data.</text>
</comment>
<dbReference type="OrthoDB" id="381190at2759"/>